<feature type="non-terminal residue" evidence="1">
    <location>
        <position position="45"/>
    </location>
</feature>
<evidence type="ECO:0000313" key="1">
    <source>
        <dbReference type="EMBL" id="MDO2577804.1"/>
    </source>
</evidence>
<comment type="caution">
    <text evidence="1">The sequence shown here is derived from an EMBL/GenBank/DDBJ whole genome shotgun (WGS) entry which is preliminary data.</text>
</comment>
<proteinExistence type="predicted"/>
<dbReference type="AlphaFoldDB" id="A0AAW7V3G6"/>
<organism evidence="1 2">
    <name type="scientific">Escherichia coli</name>
    <dbReference type="NCBI Taxonomy" id="562"/>
    <lineage>
        <taxon>Bacteria</taxon>
        <taxon>Pseudomonadati</taxon>
        <taxon>Pseudomonadota</taxon>
        <taxon>Gammaproteobacteria</taxon>
        <taxon>Enterobacterales</taxon>
        <taxon>Enterobacteriaceae</taxon>
        <taxon>Escherichia</taxon>
    </lineage>
</organism>
<evidence type="ECO:0000313" key="2">
    <source>
        <dbReference type="Proteomes" id="UP001173661"/>
    </source>
</evidence>
<gene>
    <name evidence="1" type="ORF">Q2V20_27690</name>
</gene>
<dbReference type="Proteomes" id="UP001173661">
    <property type="component" value="Unassembled WGS sequence"/>
</dbReference>
<dbReference type="InterPro" id="IPR025140">
    <property type="entry name" value="Holin_2-3"/>
</dbReference>
<sequence>MKKLKKFIPPVKKPRLSGWLLTSVLLLGTIALVSPQQLPVVIYKL</sequence>
<dbReference type="Pfam" id="PF13272">
    <property type="entry name" value="Holin_2-3"/>
    <property type="match status" value="1"/>
</dbReference>
<protein>
    <submittedName>
        <fullName evidence="1">Holin</fullName>
    </submittedName>
</protein>
<name>A0AAW7V3G6_ECOLX</name>
<reference evidence="1" key="1">
    <citation type="submission" date="2023-07" db="EMBL/GenBank/DDBJ databases">
        <title>High risk of intestinal colonization with ESBL-producing Escherichia coli among soldiers of military contingents in specific geographic regions.</title>
        <authorList>
            <person name="Literacka E."/>
        </authorList>
    </citation>
    <scope>NUCLEOTIDE SEQUENCE</scope>
    <source>
        <strain evidence="1">66</strain>
    </source>
</reference>
<dbReference type="RefSeq" id="WP_302311716.1">
    <property type="nucleotide sequence ID" value="NZ_JAUKXU010000140.1"/>
</dbReference>
<accession>A0AAW7V3G6</accession>
<dbReference type="EMBL" id="JAUKXU010000140">
    <property type="protein sequence ID" value="MDO2577804.1"/>
    <property type="molecule type" value="Genomic_DNA"/>
</dbReference>